<feature type="compositionally biased region" description="Acidic residues" evidence="1">
    <location>
        <begin position="25"/>
        <end position="50"/>
    </location>
</feature>
<feature type="region of interest" description="Disordered" evidence="1">
    <location>
        <begin position="1"/>
        <end position="51"/>
    </location>
</feature>
<name>A0A1Q9C896_SYMMI</name>
<dbReference type="Proteomes" id="UP000186817">
    <property type="component" value="Unassembled WGS sequence"/>
</dbReference>
<evidence type="ECO:0000256" key="1">
    <source>
        <dbReference type="SAM" id="MobiDB-lite"/>
    </source>
</evidence>
<accession>A0A1Q9C896</accession>
<gene>
    <name evidence="2" type="ORF">AK812_SmicGene40635</name>
</gene>
<reference evidence="2 3" key="1">
    <citation type="submission" date="2016-02" db="EMBL/GenBank/DDBJ databases">
        <title>Genome analysis of coral dinoflagellate symbionts highlights evolutionary adaptations to a symbiotic lifestyle.</title>
        <authorList>
            <person name="Aranda M."/>
            <person name="Li Y."/>
            <person name="Liew Y.J."/>
            <person name="Baumgarten S."/>
            <person name="Simakov O."/>
            <person name="Wilson M."/>
            <person name="Piel J."/>
            <person name="Ashoor H."/>
            <person name="Bougouffa S."/>
            <person name="Bajic V.B."/>
            <person name="Ryu T."/>
            <person name="Ravasi T."/>
            <person name="Bayer T."/>
            <person name="Micklem G."/>
            <person name="Kim H."/>
            <person name="Bhak J."/>
            <person name="Lajeunesse T.C."/>
            <person name="Voolstra C.R."/>
        </authorList>
    </citation>
    <scope>NUCLEOTIDE SEQUENCE [LARGE SCALE GENOMIC DNA]</scope>
    <source>
        <strain evidence="2 3">CCMP2467</strain>
    </source>
</reference>
<dbReference type="AlphaFoldDB" id="A0A1Q9C896"/>
<evidence type="ECO:0000313" key="3">
    <source>
        <dbReference type="Proteomes" id="UP000186817"/>
    </source>
</evidence>
<evidence type="ECO:0000313" key="2">
    <source>
        <dbReference type="EMBL" id="OLP79115.1"/>
    </source>
</evidence>
<proteinExistence type="predicted"/>
<comment type="caution">
    <text evidence="2">The sequence shown here is derived from an EMBL/GenBank/DDBJ whole genome shotgun (WGS) entry which is preliminary data.</text>
</comment>
<protein>
    <submittedName>
        <fullName evidence="2">Uncharacterized protein</fullName>
    </submittedName>
</protein>
<dbReference type="EMBL" id="LSRX01001523">
    <property type="protein sequence ID" value="OLP79115.1"/>
    <property type="molecule type" value="Genomic_DNA"/>
</dbReference>
<organism evidence="2 3">
    <name type="scientific">Symbiodinium microadriaticum</name>
    <name type="common">Dinoflagellate</name>
    <name type="synonym">Zooxanthella microadriatica</name>
    <dbReference type="NCBI Taxonomy" id="2951"/>
    <lineage>
        <taxon>Eukaryota</taxon>
        <taxon>Sar</taxon>
        <taxon>Alveolata</taxon>
        <taxon>Dinophyceae</taxon>
        <taxon>Suessiales</taxon>
        <taxon>Symbiodiniaceae</taxon>
        <taxon>Symbiodinium</taxon>
    </lineage>
</organism>
<sequence>MADIDVNHSASSSGDVDDPISQFVNDDDNEKVEEEGDQEEDIQSTPEDDNFGAIIHDLSKEETEEIRGEQWMKNVKLAMEGMALAAAHKIIRGSYERSNRGRLAKGYKDWLSKLREKGSANVLASGQVKFDDLHVSLAQIQQVVSLLQRDQQGLQARFGGGRGGRLLLESEWFLRARGQTKSMGPTFWEHLSHEPRGAIAVPFARHALLKCALSGVHEIYVTDIKKVWGKDALEHCKTANSLLKKFREKMNAVDLDPLDNPDVLHIET</sequence>
<keyword evidence="3" id="KW-1185">Reference proteome</keyword>